<sequence>MRSIPLAVSLHPNCTCHSLVLESGYIGDKRPTDPNSSRPNTRCRFWRVPGLVTVSQSSVGRWWSGDRALALTLGVGFGEFQAWSGYIPCRSVLVTVSQSPVGRWWLGDRALALTLDVGFGEFQAWSQSLSPPWVDGGREIELSP</sequence>
<dbReference type="AlphaFoldDB" id="A0AAE0ZNP1"/>
<name>A0AAE0ZNP1_9GAST</name>
<comment type="caution">
    <text evidence="1">The sequence shown here is derived from an EMBL/GenBank/DDBJ whole genome shotgun (WGS) entry which is preliminary data.</text>
</comment>
<gene>
    <name evidence="1" type="ORF">RRG08_049284</name>
</gene>
<reference evidence="1" key="1">
    <citation type="journal article" date="2023" name="G3 (Bethesda)">
        <title>A reference genome for the long-term kleptoplast-retaining sea slug Elysia crispata morphotype clarki.</title>
        <authorList>
            <person name="Eastman K.E."/>
            <person name="Pendleton A.L."/>
            <person name="Shaikh M.A."/>
            <person name="Suttiyut T."/>
            <person name="Ogas R."/>
            <person name="Tomko P."/>
            <person name="Gavelis G."/>
            <person name="Widhalm J.R."/>
            <person name="Wisecaver J.H."/>
        </authorList>
    </citation>
    <scope>NUCLEOTIDE SEQUENCE</scope>
    <source>
        <strain evidence="1">ECLA1</strain>
    </source>
</reference>
<proteinExistence type="predicted"/>
<dbReference type="EMBL" id="JAWDGP010003606">
    <property type="protein sequence ID" value="KAK3772794.1"/>
    <property type="molecule type" value="Genomic_DNA"/>
</dbReference>
<protein>
    <submittedName>
        <fullName evidence="1">Uncharacterized protein</fullName>
    </submittedName>
</protein>
<evidence type="ECO:0000313" key="1">
    <source>
        <dbReference type="EMBL" id="KAK3772794.1"/>
    </source>
</evidence>
<evidence type="ECO:0000313" key="2">
    <source>
        <dbReference type="Proteomes" id="UP001283361"/>
    </source>
</evidence>
<dbReference type="Proteomes" id="UP001283361">
    <property type="component" value="Unassembled WGS sequence"/>
</dbReference>
<keyword evidence="2" id="KW-1185">Reference proteome</keyword>
<accession>A0AAE0ZNP1</accession>
<organism evidence="1 2">
    <name type="scientific">Elysia crispata</name>
    <name type="common">lettuce slug</name>
    <dbReference type="NCBI Taxonomy" id="231223"/>
    <lineage>
        <taxon>Eukaryota</taxon>
        <taxon>Metazoa</taxon>
        <taxon>Spiralia</taxon>
        <taxon>Lophotrochozoa</taxon>
        <taxon>Mollusca</taxon>
        <taxon>Gastropoda</taxon>
        <taxon>Heterobranchia</taxon>
        <taxon>Euthyneura</taxon>
        <taxon>Panpulmonata</taxon>
        <taxon>Sacoglossa</taxon>
        <taxon>Placobranchoidea</taxon>
        <taxon>Plakobranchidae</taxon>
        <taxon>Elysia</taxon>
    </lineage>
</organism>